<dbReference type="Gene3D" id="3.40.50.2300">
    <property type="match status" value="1"/>
</dbReference>
<dbReference type="Gene3D" id="1.10.10.60">
    <property type="entry name" value="Homeodomain-like"/>
    <property type="match status" value="2"/>
</dbReference>
<dbReference type="RefSeq" id="WP_015253465.1">
    <property type="nucleotide sequence ID" value="NC_019897.1"/>
</dbReference>
<dbReference type="InterPro" id="IPR001789">
    <property type="entry name" value="Sig_transdc_resp-reg_receiver"/>
</dbReference>
<dbReference type="CDD" id="cd17536">
    <property type="entry name" value="REC_YesN-like"/>
    <property type="match status" value="1"/>
</dbReference>
<protein>
    <submittedName>
        <fullName evidence="7">Response regulator containing CheY-like receiver domain and AraC-type DNA-binding domain</fullName>
    </submittedName>
</protein>
<name>L0EAI0_THECK</name>
<evidence type="ECO:0000313" key="7">
    <source>
        <dbReference type="EMBL" id="AGA56701.1"/>
    </source>
</evidence>
<keyword evidence="8" id="KW-1185">Reference proteome</keyword>
<dbReference type="SMART" id="SM00448">
    <property type="entry name" value="REC"/>
    <property type="match status" value="1"/>
</dbReference>
<keyword evidence="3" id="KW-0804">Transcription</keyword>
<dbReference type="SMART" id="SM00342">
    <property type="entry name" value="HTH_ARAC"/>
    <property type="match status" value="1"/>
</dbReference>
<evidence type="ECO:0000256" key="1">
    <source>
        <dbReference type="ARBA" id="ARBA00023015"/>
    </source>
</evidence>
<evidence type="ECO:0000259" key="6">
    <source>
        <dbReference type="PROSITE" id="PS50110"/>
    </source>
</evidence>
<reference evidence="8" key="1">
    <citation type="submission" date="2012-01" db="EMBL/GenBank/DDBJ databases">
        <title>Complete sequence of chromosome of Thermobacillus composti KWC4.</title>
        <authorList>
            <person name="Lucas S."/>
            <person name="Han J."/>
            <person name="Lapidus A."/>
            <person name="Cheng J.-F."/>
            <person name="Goodwin L."/>
            <person name="Pitluck S."/>
            <person name="Peters L."/>
            <person name="Ovchinnikova G."/>
            <person name="Teshima H."/>
            <person name="Detter J.C."/>
            <person name="Han C."/>
            <person name="Tapia R."/>
            <person name="Land M."/>
            <person name="Hauser L."/>
            <person name="Kyrpides N."/>
            <person name="Ivanova N."/>
            <person name="Pagani I."/>
            <person name="Anderson I."/>
            <person name="Woyke T."/>
        </authorList>
    </citation>
    <scope>NUCLEOTIDE SEQUENCE [LARGE SCALE GENOMIC DNA]</scope>
    <source>
        <strain evidence="8">DSM 18247 / JCM 13945 / KWC4</strain>
    </source>
</reference>
<dbReference type="InterPro" id="IPR018060">
    <property type="entry name" value="HTH_AraC"/>
</dbReference>
<evidence type="ECO:0000259" key="5">
    <source>
        <dbReference type="PROSITE" id="PS01124"/>
    </source>
</evidence>
<evidence type="ECO:0000256" key="2">
    <source>
        <dbReference type="ARBA" id="ARBA00023125"/>
    </source>
</evidence>
<dbReference type="PROSITE" id="PS00041">
    <property type="entry name" value="HTH_ARAC_FAMILY_1"/>
    <property type="match status" value="1"/>
</dbReference>
<dbReference type="Pfam" id="PF00072">
    <property type="entry name" value="Response_reg"/>
    <property type="match status" value="1"/>
</dbReference>
<dbReference type="PRINTS" id="PR00032">
    <property type="entry name" value="HTHARAC"/>
</dbReference>
<dbReference type="HOGENOM" id="CLU_000445_5_1_9"/>
<dbReference type="PANTHER" id="PTHR43280:SF28">
    <property type="entry name" value="HTH-TYPE TRANSCRIPTIONAL ACTIVATOR RHAS"/>
    <property type="match status" value="1"/>
</dbReference>
<dbReference type="InterPro" id="IPR011006">
    <property type="entry name" value="CheY-like_superfamily"/>
</dbReference>
<dbReference type="InterPro" id="IPR018062">
    <property type="entry name" value="HTH_AraC-typ_CS"/>
</dbReference>
<dbReference type="SUPFAM" id="SSF52172">
    <property type="entry name" value="CheY-like"/>
    <property type="match status" value="1"/>
</dbReference>
<dbReference type="eggNOG" id="COG2207">
    <property type="taxonomic scope" value="Bacteria"/>
</dbReference>
<dbReference type="KEGG" id="tco:Theco_0486"/>
<dbReference type="GO" id="GO:0043565">
    <property type="term" value="F:sequence-specific DNA binding"/>
    <property type="evidence" value="ECO:0007669"/>
    <property type="project" value="InterPro"/>
</dbReference>
<dbReference type="Proteomes" id="UP000010795">
    <property type="component" value="Chromosome"/>
</dbReference>
<keyword evidence="2 7" id="KW-0238">DNA-binding</keyword>
<keyword evidence="1" id="KW-0805">Transcription regulation</keyword>
<dbReference type="InterPro" id="IPR009057">
    <property type="entry name" value="Homeodomain-like_sf"/>
</dbReference>
<dbReference type="GO" id="GO:0000160">
    <property type="term" value="P:phosphorelay signal transduction system"/>
    <property type="evidence" value="ECO:0007669"/>
    <property type="project" value="InterPro"/>
</dbReference>
<dbReference type="GO" id="GO:0003700">
    <property type="term" value="F:DNA-binding transcription factor activity"/>
    <property type="evidence" value="ECO:0007669"/>
    <property type="project" value="InterPro"/>
</dbReference>
<evidence type="ECO:0000256" key="4">
    <source>
        <dbReference type="PROSITE-ProRule" id="PRU00169"/>
    </source>
</evidence>
<organism evidence="7 8">
    <name type="scientific">Thermobacillus composti (strain DSM 18247 / JCM 13945 / KWC4)</name>
    <dbReference type="NCBI Taxonomy" id="717605"/>
    <lineage>
        <taxon>Bacteria</taxon>
        <taxon>Bacillati</taxon>
        <taxon>Bacillota</taxon>
        <taxon>Bacilli</taxon>
        <taxon>Bacillales</taxon>
        <taxon>Paenibacillaceae</taxon>
        <taxon>Thermobacillus</taxon>
    </lineage>
</organism>
<sequence>MNPHTILIVDDEPRTRTGLSRILEAWNGGRYAIRAAADGREALGILERERVRLLITDIKMPEISGLHLADTLKAMPEEERPAIILISGYAEFEFAQRAIQLGVVDYLLKPIGREKLISAVERALAQAEERARIGRMEKVVDRELLQTGDTGRPLSDPVREALEYIDENLDQPFTMRDAATRVHLNPSYFSVLFKDEMGMTFSEYVTRRRLQRAKDMLLRTKLTVAEIAERVGYQSAKHFAKMFRQYEGSSPGDYRNHSS</sequence>
<proteinExistence type="predicted"/>
<dbReference type="PANTHER" id="PTHR43280">
    <property type="entry name" value="ARAC-FAMILY TRANSCRIPTIONAL REGULATOR"/>
    <property type="match status" value="1"/>
</dbReference>
<feature type="domain" description="HTH araC/xylS-type" evidence="5">
    <location>
        <begin position="159"/>
        <end position="257"/>
    </location>
</feature>
<evidence type="ECO:0000313" key="8">
    <source>
        <dbReference type="Proteomes" id="UP000010795"/>
    </source>
</evidence>
<dbReference type="STRING" id="717605.Theco_0486"/>
<accession>L0EAI0</accession>
<dbReference type="eggNOG" id="COG4753">
    <property type="taxonomic scope" value="Bacteria"/>
</dbReference>
<keyword evidence="4" id="KW-0597">Phosphoprotein</keyword>
<evidence type="ECO:0000256" key="3">
    <source>
        <dbReference type="ARBA" id="ARBA00023163"/>
    </source>
</evidence>
<dbReference type="EMBL" id="CP003255">
    <property type="protein sequence ID" value="AGA56701.1"/>
    <property type="molecule type" value="Genomic_DNA"/>
</dbReference>
<gene>
    <name evidence="7" type="ordered locus">Theco_0486</name>
</gene>
<dbReference type="Pfam" id="PF12833">
    <property type="entry name" value="HTH_18"/>
    <property type="match status" value="1"/>
</dbReference>
<dbReference type="SUPFAM" id="SSF46689">
    <property type="entry name" value="Homeodomain-like"/>
    <property type="match status" value="2"/>
</dbReference>
<dbReference type="PROSITE" id="PS01124">
    <property type="entry name" value="HTH_ARAC_FAMILY_2"/>
    <property type="match status" value="1"/>
</dbReference>
<dbReference type="AlphaFoldDB" id="L0EAI0"/>
<feature type="modified residue" description="4-aspartylphosphate" evidence="4">
    <location>
        <position position="57"/>
    </location>
</feature>
<dbReference type="PROSITE" id="PS50110">
    <property type="entry name" value="RESPONSE_REGULATORY"/>
    <property type="match status" value="1"/>
</dbReference>
<dbReference type="InterPro" id="IPR020449">
    <property type="entry name" value="Tscrpt_reg_AraC-type_HTH"/>
</dbReference>
<feature type="domain" description="Response regulatory" evidence="6">
    <location>
        <begin position="5"/>
        <end position="124"/>
    </location>
</feature>
<dbReference type="OrthoDB" id="9788446at2"/>